<comment type="similarity">
    <text evidence="1">Belongs to the synaptojanin family.</text>
</comment>
<sequence>MYLQISKNVKDRQICLISDDYSLLFRTASKKLNGARSELCALVESVTVDQLQGNANFDFSENFKQNNRLTSRYEGFMGLFKRTDGDIFLGLIKASKSVGHARYMMKTDYKNGSKSFEPAESIKQIVDVAFISLTSNSSDIYENFETSATGPYENIHESAKSFHPCYELKKLFCDGTFYFSNEFDITNYLQNRGNEMFAHKYYRDQNNRSSLVDLTLEKFQDKYVWNIKMIEEMINLRGRVSQHERERMDNGMFITFIIRGFAETKMLDKDLYMTNISRISIENKDETLLDSTSKIGNGGEISTFIESEIILSTPKYTMSYVICLGNIPLNYDLQESQFLIHSKKKLELTYSNDEPRNLRLMSMHFNNLASVYKSVSCVNLTKFKDQGQMDLNSLYSKLVSKLDIKIKFLPIEIKKSAFKRITHQNYGIDDLLLEEKNTTLRETLSLIKQNITEFGCFVYDNKNEIFFGKQTGVIRLSSTSKNFIKGDRSNEGDGRHNVYLSNSGLNSIKKMILFSKVVAQEVFDMVFEELSLSKKFSYSLVVNNHEIEAIDLFRDQTFQIVSLLSRNNPHHEKMANIYKRLFQFKLKLYDPLHSYVATYLKYNLQKKSISYKKTISIFAVTFNVSGVRCPNDLTNLLFPAEMEKKTFHDIYCIGLEEAVDLTPGKMINTDATVKTAWAKTLLNSLNKSQLEQYALLGMQQLGGVIMLLFTKTKQLPQIKSIKYSFHKLGFGGIAANKGAVGISFEYSTTKFCFITSHLSAGLGNIEQRHIDYKMVNKNLRFGNKNLKIGSHDAIIWVGDLNFRINMSNEEAKTLITQKNYKEMLKHDQLHKQMSDGESFPFYEEMDIDFDPTYKFDKNTDIYDTSEKSRIPAWTDRILFKGSVLEQKAYQSIKTVKFSDHRPVFGVFEAKVVVLDEALKLNLINSIYTRLKKQLEHYDVQERLVILELAEKELIHTSKKKKTARSSKLINAPMFNDDARINTTDKIYLRQYYDNTNQKLPPPSNSYHKWWIGEASKPAVVDINVDSNEFEINLNKSLNPFDDNDDQPIFIRKN</sequence>
<organism evidence="6 7">
    <name type="scientific">Hanseniaspora guilliermondii</name>
    <dbReference type="NCBI Taxonomy" id="56406"/>
    <lineage>
        <taxon>Eukaryota</taxon>
        <taxon>Fungi</taxon>
        <taxon>Dikarya</taxon>
        <taxon>Ascomycota</taxon>
        <taxon>Saccharomycotina</taxon>
        <taxon>Saccharomycetes</taxon>
        <taxon>Saccharomycodales</taxon>
        <taxon>Saccharomycodaceae</taxon>
        <taxon>Hanseniaspora</taxon>
    </lineage>
</organism>
<dbReference type="PANTHER" id="PTHR11200">
    <property type="entry name" value="INOSITOL 5-PHOSPHATASE"/>
    <property type="match status" value="1"/>
</dbReference>
<evidence type="ECO:0000256" key="4">
    <source>
        <dbReference type="ARBA" id="ARBA00022801"/>
    </source>
</evidence>
<dbReference type="VEuPathDB" id="FungiDB:HGUI_00561"/>
<evidence type="ECO:0000259" key="5">
    <source>
        <dbReference type="PROSITE" id="PS50275"/>
    </source>
</evidence>
<dbReference type="Gene3D" id="3.60.10.10">
    <property type="entry name" value="Endonuclease/exonuclease/phosphatase"/>
    <property type="match status" value="1"/>
</dbReference>
<dbReference type="InterPro" id="IPR046985">
    <property type="entry name" value="IP5"/>
</dbReference>
<dbReference type="SMART" id="SM00128">
    <property type="entry name" value="IPPc"/>
    <property type="match status" value="1"/>
</dbReference>
<reference evidence="7" key="1">
    <citation type="submission" date="2016-11" db="EMBL/GenBank/DDBJ databases">
        <authorList>
            <person name="Guldener U."/>
        </authorList>
    </citation>
    <scope>NUCLEOTIDE SEQUENCE [LARGE SCALE GENOMIC DNA]</scope>
</reference>
<dbReference type="SUPFAM" id="SSF56219">
    <property type="entry name" value="DNase I-like"/>
    <property type="match status" value="1"/>
</dbReference>
<evidence type="ECO:0000313" key="7">
    <source>
        <dbReference type="Proteomes" id="UP000183365"/>
    </source>
</evidence>
<dbReference type="EMBL" id="FQNF01000006">
    <property type="protein sequence ID" value="SGZ38361.1"/>
    <property type="molecule type" value="Genomic_DNA"/>
</dbReference>
<dbReference type="InterPro" id="IPR000300">
    <property type="entry name" value="IPPc"/>
</dbReference>
<dbReference type="PROSITE" id="PS50275">
    <property type="entry name" value="SAC"/>
    <property type="match status" value="1"/>
</dbReference>
<dbReference type="Proteomes" id="UP000183365">
    <property type="component" value="Unassembled WGS sequence"/>
</dbReference>
<comment type="similarity">
    <text evidence="2">In the central section; belongs to the inositol 1,4,5-trisphosphate 5-phosphatase family.</text>
</comment>
<dbReference type="EC" id="3.1.3.36" evidence="3"/>
<dbReference type="InterPro" id="IPR002013">
    <property type="entry name" value="SAC_dom"/>
</dbReference>
<dbReference type="GO" id="GO:0046856">
    <property type="term" value="P:phosphatidylinositol dephosphorylation"/>
    <property type="evidence" value="ECO:0007669"/>
    <property type="project" value="EnsemblFungi"/>
</dbReference>
<dbReference type="OrthoDB" id="405996at2759"/>
<evidence type="ECO:0000256" key="3">
    <source>
        <dbReference type="ARBA" id="ARBA00013044"/>
    </source>
</evidence>
<accession>A0A1L0CJ35</accession>
<gene>
    <name evidence="6" type="ORF">HGUI_00561</name>
</gene>
<name>A0A1L0CJ35_9ASCO</name>
<dbReference type="GO" id="GO:0016020">
    <property type="term" value="C:membrane"/>
    <property type="evidence" value="ECO:0007669"/>
    <property type="project" value="EnsemblFungi"/>
</dbReference>
<dbReference type="PANTHER" id="PTHR11200:SF269">
    <property type="entry name" value="PHOSPHATIDYLINOSITOL 4,5-BISPHOSPHATE 5-PHOSPHATASE INP51"/>
    <property type="match status" value="1"/>
</dbReference>
<dbReference type="Pfam" id="PF02383">
    <property type="entry name" value="Syja_N"/>
    <property type="match status" value="1"/>
</dbReference>
<dbReference type="InterPro" id="IPR036691">
    <property type="entry name" value="Endo/exonu/phosph_ase_sf"/>
</dbReference>
<dbReference type="GO" id="GO:0004439">
    <property type="term" value="F:phosphatidylinositol-4,5-bisphosphate 5-phosphatase activity"/>
    <property type="evidence" value="ECO:0007669"/>
    <property type="project" value="UniProtKB-EC"/>
</dbReference>
<dbReference type="GO" id="GO:0043813">
    <property type="term" value="F:phosphatidylinositol-3,5-bisphosphate 5-phosphatase activity"/>
    <property type="evidence" value="ECO:0007669"/>
    <property type="project" value="TreeGrafter"/>
</dbReference>
<protein>
    <recommendedName>
        <fullName evidence="3">phosphoinositide 5-phosphatase</fullName>
        <ecNumber evidence="3">3.1.3.36</ecNumber>
    </recommendedName>
</protein>
<proteinExistence type="inferred from homology"/>
<keyword evidence="7" id="KW-1185">Reference proteome</keyword>
<keyword evidence="4" id="KW-0378">Hydrolase</keyword>
<feature type="domain" description="SAC" evidence="5">
    <location>
        <begin position="168"/>
        <end position="403"/>
    </location>
</feature>
<dbReference type="Pfam" id="PF22669">
    <property type="entry name" value="Exo_endo_phos2"/>
    <property type="match status" value="1"/>
</dbReference>
<evidence type="ECO:0000256" key="2">
    <source>
        <dbReference type="ARBA" id="ARBA00009678"/>
    </source>
</evidence>
<dbReference type="AlphaFoldDB" id="A0A1L0CJ35"/>
<dbReference type="GO" id="GO:0005737">
    <property type="term" value="C:cytoplasm"/>
    <property type="evidence" value="ECO:0007669"/>
    <property type="project" value="EnsemblFungi"/>
</dbReference>
<evidence type="ECO:0000256" key="1">
    <source>
        <dbReference type="ARBA" id="ARBA00008943"/>
    </source>
</evidence>
<evidence type="ECO:0000313" key="6">
    <source>
        <dbReference type="EMBL" id="SGZ38361.1"/>
    </source>
</evidence>